<protein>
    <submittedName>
        <fullName evidence="4">Related to CCCH zinc finger DNA binding protein</fullName>
    </submittedName>
</protein>
<dbReference type="InterPro" id="IPR057654">
    <property type="entry name" value="Znf-CCCH_tandem"/>
</dbReference>
<dbReference type="OrthoDB" id="3512845at2759"/>
<dbReference type="Pfam" id="PF25540">
    <property type="entry name" value="DUF7923"/>
    <property type="match status" value="1"/>
</dbReference>
<keyword evidence="1" id="KW-0863">Zinc-finger</keyword>
<dbReference type="EMBL" id="FJUX01000214">
    <property type="protein sequence ID" value="CZT13802.1"/>
    <property type="molecule type" value="Genomic_DNA"/>
</dbReference>
<evidence type="ECO:0000256" key="1">
    <source>
        <dbReference type="PROSITE-ProRule" id="PRU00723"/>
    </source>
</evidence>
<dbReference type="AlphaFoldDB" id="A0A1E1LTH9"/>
<dbReference type="GO" id="GO:0008270">
    <property type="term" value="F:zinc ion binding"/>
    <property type="evidence" value="ECO:0007669"/>
    <property type="project" value="UniProtKB-KW"/>
</dbReference>
<evidence type="ECO:0000259" key="3">
    <source>
        <dbReference type="PROSITE" id="PS50103"/>
    </source>
</evidence>
<keyword evidence="1" id="KW-0479">Metal-binding</keyword>
<feature type="coiled-coil region" evidence="2">
    <location>
        <begin position="53"/>
        <end position="80"/>
    </location>
</feature>
<evidence type="ECO:0000313" key="5">
    <source>
        <dbReference type="Proteomes" id="UP000178912"/>
    </source>
</evidence>
<dbReference type="InterPro" id="IPR057683">
    <property type="entry name" value="DUF7923"/>
</dbReference>
<evidence type="ECO:0000313" key="4">
    <source>
        <dbReference type="EMBL" id="CZT13802.1"/>
    </source>
</evidence>
<name>A0A1E1LTH9_9HELO</name>
<dbReference type="PANTHER" id="PTHR37543">
    <property type="entry name" value="CCCH ZINC FINGER DNA BINDING PROTEIN (AFU_ORTHOLOGUE AFUA_5G12760)"/>
    <property type="match status" value="1"/>
</dbReference>
<dbReference type="PROSITE" id="PS50103">
    <property type="entry name" value="ZF_C3H1"/>
    <property type="match status" value="1"/>
</dbReference>
<dbReference type="InterPro" id="IPR000571">
    <property type="entry name" value="Znf_CCCH"/>
</dbReference>
<keyword evidence="1" id="KW-0862">Zinc</keyword>
<dbReference type="Pfam" id="PF25543">
    <property type="entry name" value="zf-CCCH_tandem"/>
    <property type="match status" value="1"/>
</dbReference>
<feature type="zinc finger region" description="C3H1-type" evidence="1">
    <location>
        <begin position="337"/>
        <end position="364"/>
    </location>
</feature>
<reference evidence="5" key="1">
    <citation type="submission" date="2016-03" db="EMBL/GenBank/DDBJ databases">
        <authorList>
            <person name="Guldener U."/>
        </authorList>
    </citation>
    <scope>NUCLEOTIDE SEQUENCE [LARGE SCALE GENOMIC DNA]</scope>
    <source>
        <strain evidence="5">04CH-RAC-A.6.1</strain>
    </source>
</reference>
<dbReference type="PANTHER" id="PTHR37543:SF1">
    <property type="entry name" value="CCCH ZINC FINGER DNA BINDING PROTEIN (AFU_ORTHOLOGUE AFUA_5G12760)"/>
    <property type="match status" value="1"/>
</dbReference>
<proteinExistence type="predicted"/>
<keyword evidence="2" id="KW-0175">Coiled coil</keyword>
<organism evidence="4 5">
    <name type="scientific">Rhynchosporium agropyri</name>
    <dbReference type="NCBI Taxonomy" id="914238"/>
    <lineage>
        <taxon>Eukaryota</taxon>
        <taxon>Fungi</taxon>
        <taxon>Dikarya</taxon>
        <taxon>Ascomycota</taxon>
        <taxon>Pezizomycotina</taxon>
        <taxon>Leotiomycetes</taxon>
        <taxon>Helotiales</taxon>
        <taxon>Ploettnerulaceae</taxon>
        <taxon>Rhynchosporium</taxon>
    </lineage>
</organism>
<accession>A0A1E1LTH9</accession>
<feature type="domain" description="C3H1-type" evidence="3">
    <location>
        <begin position="337"/>
        <end position="364"/>
    </location>
</feature>
<gene>
    <name evidence="4" type="ORF">RAG0_17302</name>
</gene>
<sequence>MVSLDVFQQEFRKLKEVDHRKDQLIERLILQVEEFQINLTEKKLHLEREQTTTKVYQSKHKEARDELEKLEEDIRSNNFVSVLIDGDCMPFLDALVILAHQGGLEAVRCLRNKVCEYVSKELKLPSNIAVRIRVYANIKGLASAYFFNKVLERQDDLSMFIRGFNMGHPMCDFVDAGDGKECADAKLKAWFDHDVADVQCRAVFLGGSADNGYARLLQPHVGDNLEKDRIVLIEGPPFAKELAVLRDSFIVARFPDVFRTTKLLARRVSFTTTPPRTPVPPTYAATIGRAVDAVKIDEANVPSVAADIRKRYTVMQNSRGQRLDSIINPPQSLVKVLRTTKHCNTFHILGCCTFDNCEYLHGVRLDANGIAARRLSLRYTPCPSKLHCKDEKCLLGHQCPDKGCIKGNGCRFKKEMHNVDRS</sequence>
<keyword evidence="5" id="KW-1185">Reference proteome</keyword>
<dbReference type="Proteomes" id="UP000178912">
    <property type="component" value="Unassembled WGS sequence"/>
</dbReference>
<evidence type="ECO:0000256" key="2">
    <source>
        <dbReference type="SAM" id="Coils"/>
    </source>
</evidence>